<feature type="compositionally biased region" description="Basic and acidic residues" evidence="2">
    <location>
        <begin position="303"/>
        <end position="318"/>
    </location>
</feature>
<feature type="coiled-coil region" evidence="1">
    <location>
        <begin position="935"/>
        <end position="962"/>
    </location>
</feature>
<feature type="compositionally biased region" description="Polar residues" evidence="2">
    <location>
        <begin position="1203"/>
        <end position="1212"/>
    </location>
</feature>
<dbReference type="InterPro" id="IPR012337">
    <property type="entry name" value="RNaseH-like_sf"/>
</dbReference>
<feature type="compositionally biased region" description="Acidic residues" evidence="2">
    <location>
        <begin position="234"/>
        <end position="248"/>
    </location>
</feature>
<comment type="caution">
    <text evidence="4">The sequence shown here is derived from an EMBL/GenBank/DDBJ whole genome shotgun (WGS) entry which is preliminary data.</text>
</comment>
<dbReference type="PROSITE" id="PS50994">
    <property type="entry name" value="INTEGRASE"/>
    <property type="match status" value="1"/>
</dbReference>
<evidence type="ECO:0000256" key="2">
    <source>
        <dbReference type="SAM" id="MobiDB-lite"/>
    </source>
</evidence>
<evidence type="ECO:0000259" key="3">
    <source>
        <dbReference type="PROSITE" id="PS50994"/>
    </source>
</evidence>
<feature type="region of interest" description="Disordered" evidence="2">
    <location>
        <begin position="1684"/>
        <end position="1710"/>
    </location>
</feature>
<evidence type="ECO:0000313" key="4">
    <source>
        <dbReference type="EMBL" id="CAK9002082.1"/>
    </source>
</evidence>
<dbReference type="InterPro" id="IPR001584">
    <property type="entry name" value="Integrase_cat-core"/>
</dbReference>
<protein>
    <submittedName>
        <fullName evidence="4">Copia protein</fullName>
    </submittedName>
</protein>
<reference evidence="4 5" key="1">
    <citation type="submission" date="2024-02" db="EMBL/GenBank/DDBJ databases">
        <authorList>
            <person name="Chen Y."/>
            <person name="Shah S."/>
            <person name="Dougan E. K."/>
            <person name="Thang M."/>
            <person name="Chan C."/>
        </authorList>
    </citation>
    <scope>NUCLEOTIDE SEQUENCE [LARGE SCALE GENOMIC DNA]</scope>
</reference>
<organism evidence="4 5">
    <name type="scientific">Durusdinium trenchii</name>
    <dbReference type="NCBI Taxonomy" id="1381693"/>
    <lineage>
        <taxon>Eukaryota</taxon>
        <taxon>Sar</taxon>
        <taxon>Alveolata</taxon>
        <taxon>Dinophyceae</taxon>
        <taxon>Suessiales</taxon>
        <taxon>Symbiodiniaceae</taxon>
        <taxon>Durusdinium</taxon>
    </lineage>
</organism>
<accession>A0ABP0IKR9</accession>
<feature type="region of interest" description="Disordered" evidence="2">
    <location>
        <begin position="303"/>
        <end position="352"/>
    </location>
</feature>
<feature type="compositionally biased region" description="Basic and acidic residues" evidence="2">
    <location>
        <begin position="699"/>
        <end position="712"/>
    </location>
</feature>
<sequence length="2408" mass="271190">MKGGDPWVSMVYDLTIDDMAYEPSCSGWNVTDDAADAACSGWNVTDDAADAAAATTTEFTRRCTTACPSWRAQDAAFMEWFTIDFEIMAEVLLSANGYGAILGALHQKYAPFLEATAPQAIDKFLFDGERQKGESFTSYIAAKTLAKQEMELQLGEVINDRLCGRILLKHANLNDLQREMLLLRGPMLRPFEEIANLLRPLDRPEMLARAQEPSSSRNYMITSDYYQDYYPDNPENEEDNETEGDPMDLENWPHEDGDESASCDENGNCLFYMEDREYQETEAIELKACHLAYRDARRELQKRKTERGYVKHGRDPGRSKGGKKGVRRPFVKGRGKGKSKRKQSSSRSWKANEEDLESRTRCWNIIAMSLDTSTRIALCLNELMPAAALQEQFVVHTGGQAAPGVPAMQFMMAMGSSSSSPPCRLTIFAGVQCYADEALVDTAAEEAVIGTTALQELEKSLRQRNLKCIPVQGNSPLPSAGGVGGEAKVVKQLEVPVGVAQVNAVLRFTVLQDDDQFQTPPLLPVSFLEHIEATIDLKNNLLTTGQGQTASMRRLGTAHRAVSLTNFSPSGWNLPVSHRRDPDVDPFVLQPERPLHFHVAQYDPNTVTVWPLHQDQLHFLQSFPGSRYDMIFPQDCVGLQDTTSLEPERVTYARLEDGHRMVIRDQWNTHDKRYRSLQQPWTGELDVSALRNRAAQILKEPEPQPEKKKTPQDRTMMAETRWKRLVLAIFVLFKSMRTELTMEYLTRRQDIYELETEENRKKHVKTKSADPAQWTLRMQIGKPLSRSVAQKTWAKDPDDCKHPEDQLRHRAGRGHFWYSCLGCGSRWERLSQPAEATSSSSSTQIVQPIEKKNNPQGYPKKLPAPRYRADLGDFHINVQLKEKETVPQLTQGPIPPVVTRRGVEEVEGLVSVRRAKSPTARTGTPQPEMFMMMPKEEWEDAMMDYQEVVEEELQMVKSLEQMKHEDASLHKTVHGIARSAFLLMISFVAAADASLAASTTAYEISNSDTFCFDQHKNFTAGVDNLDLLLGKPTHLLGSTDDGKWHPMDLVSPIQHPCRVCWVYPTNESNKWLGVEDHDWHRSPKSLPKNVKTFIHQEVTAKHGHKALQFVRAVLQGLRHHLRGRGVDYVHAAEDPVLLPSELQDRVNYYARAWSQPLADYILEESHFQHEFFYTTYSFTAFPAHKILGRGADVPAASGAAHSLPSSTPSTSAEGRPHKRLKALKDHPMQAPAEADPVLEKAKHEIRPLAESDEVQALAQDLSQNRSDASIPADLRREVFRLHRNLGHPSQESFIQALKHAQVKDEVLEYVKRHFTCPICLQHQKPKTPRPGHLAHGLKFNEVIGTDVIFLEYGGELHAFLNVICWGTGLQNVTYLPQKTGREFTGREFAYKLNQLGVMVHFIDTHAPWQAGRTERAGGVFKQKLKLVVAECAIHTWPEFLQAVKETCIARNRFYNRSGFTPYQRAFGYNPRMPASLLSDDILDPILVNISAAEDVQRSWQIRDMAAQSWLRALDEDTVKRALKSPTKTTDQTPLHSGWSGPGVIVAISPNQRTMWVSLRGSLLKAPKEHVRPTTGEEDLGRVLAKELSLEMIKDIKSGKLSRYHDLSEELPGEEDEQPFEAEVKPMEALDEEATPPPRPAEPVLTMEEYTPTSVVETDDELMAAVPEHEHLQPAFEVPQQALDDGEEVSTHMGTDDAAHSTPSLPTPPERRSHFFEVVTFDQERTRRATWTAGEDGALWWFDQRAERFGITPISAVNFTLDQAEGSYSYADRCIYLTKTKLAPGHIEFEKLTNPAHRKAFSDARIKEVQSLIENRAITILSPEESDGKFSTLPEHFDEPTFEPMDHPGLSAKSRWCVVGWRDPWIHAIERSAPTPLSSSIMLFLQVAATRGWTGRIKDCKTAFLQSLPTTRKQRLCCSMPPGDGGVFPGCSKEQLIQLETEVYGLVSGPAWWRKSFLQVLVKECGYRINSYDRCVLTLDAEPPDLKPLPGTTSTSSPTGTSASSTSPTSRSTTSLGEGKPGERTQGLIVIEIDDVLEAGNAEHRRRMEWLEKRLRFGKAVNLQEEKSGTGYAGRRLRQLENYSFELTMADYIKNRLKPVVFQRKFLVKNAKSIQLTDEEESALRGTVASINWCAREGRPDAAAAASVFSGVFPNPSIADALEVNKIVAKLKEIDVVIRIHPIKEELIRHVLISDSSFDPTGKTKPQHGWLQGVTTPQLNRGEEAPISLISWKSRRLRRKAGSLEKQMATLNSFLKSNYSVRDELERMDDGGLRGTPTVIAEEDQNFQDPKSVAILDSKGVFDASSNEQSQGECDRTSLEVALIRDSMSRTCSRIRWVPHNRNPADMLTKVSQAHETPMYDLLRTSKYRLQVEAEVLESGRQSDQRMKQKHSQKKNNEADEELNSVEML</sequence>
<feature type="compositionally biased region" description="Basic residues" evidence="2">
    <location>
        <begin position="320"/>
        <end position="344"/>
    </location>
</feature>
<feature type="region of interest" description="Disordered" evidence="2">
    <location>
        <begin position="834"/>
        <end position="859"/>
    </location>
</feature>
<feature type="region of interest" description="Disordered" evidence="2">
    <location>
        <begin position="1982"/>
        <end position="2021"/>
    </location>
</feature>
<gene>
    <name evidence="4" type="ORF">SCF082_LOCUS7187</name>
</gene>
<proteinExistence type="predicted"/>
<dbReference type="InterPro" id="IPR036397">
    <property type="entry name" value="RNaseH_sf"/>
</dbReference>
<dbReference type="Gene3D" id="3.30.420.10">
    <property type="entry name" value="Ribonuclease H-like superfamily/Ribonuclease H"/>
    <property type="match status" value="1"/>
</dbReference>
<feature type="region of interest" description="Disordered" evidence="2">
    <location>
        <begin position="1195"/>
        <end position="1216"/>
    </location>
</feature>
<feature type="region of interest" description="Disordered" evidence="2">
    <location>
        <begin position="226"/>
        <end position="261"/>
    </location>
</feature>
<evidence type="ECO:0000313" key="5">
    <source>
        <dbReference type="Proteomes" id="UP001642464"/>
    </source>
</evidence>
<feature type="compositionally biased region" description="Low complexity" evidence="2">
    <location>
        <begin position="1989"/>
        <end position="2014"/>
    </location>
</feature>
<dbReference type="EMBL" id="CAXAMM010004003">
    <property type="protein sequence ID" value="CAK9002082.1"/>
    <property type="molecule type" value="Genomic_DNA"/>
</dbReference>
<evidence type="ECO:0000256" key="1">
    <source>
        <dbReference type="SAM" id="Coils"/>
    </source>
</evidence>
<keyword evidence="1" id="KW-0175">Coiled coil</keyword>
<dbReference type="Proteomes" id="UP001642464">
    <property type="component" value="Unassembled WGS sequence"/>
</dbReference>
<feature type="region of interest" description="Disordered" evidence="2">
    <location>
        <begin position="2377"/>
        <end position="2408"/>
    </location>
</feature>
<keyword evidence="5" id="KW-1185">Reference proteome</keyword>
<feature type="compositionally biased region" description="Acidic residues" evidence="2">
    <location>
        <begin position="2398"/>
        <end position="2408"/>
    </location>
</feature>
<feature type="domain" description="Integrase catalytic" evidence="3">
    <location>
        <begin position="1375"/>
        <end position="1469"/>
    </location>
</feature>
<dbReference type="SUPFAM" id="SSF53098">
    <property type="entry name" value="Ribonuclease H-like"/>
    <property type="match status" value="1"/>
</dbReference>
<feature type="region of interest" description="Disordered" evidence="2">
    <location>
        <begin position="697"/>
        <end position="716"/>
    </location>
</feature>
<name>A0ABP0IKR9_9DINO</name>